<comment type="similarity">
    <text evidence="2">Belongs to the DedA family.</text>
</comment>
<dbReference type="RefSeq" id="WP_090589931.1">
    <property type="nucleotide sequence ID" value="NZ_LT629688.1"/>
</dbReference>
<dbReference type="PANTHER" id="PTHR42709">
    <property type="entry name" value="ALKALINE PHOSPHATASE LIKE PROTEIN"/>
    <property type="match status" value="1"/>
</dbReference>
<sequence>MSLDPTTWGWPFPATVAAFFVVVVLRAGGTYWAGRLVRRGADRGRVAALLARPGYRRAERWVDRWGAPAVTLSFLTVGVQTMVNLAAGVTRMSQWRYLPALAVGSLLWALIYAGVGFVGLSALRLLWDRSPWWAAGALVLLLALLTGFWWRQRRRTDPVPLPVSAQPRDQ</sequence>
<dbReference type="OrthoDB" id="3426404at2"/>
<reference evidence="9 10" key="1">
    <citation type="submission" date="2016-10" db="EMBL/GenBank/DDBJ databases">
        <authorList>
            <person name="de Groot N.N."/>
        </authorList>
    </citation>
    <scope>NUCLEOTIDE SEQUENCE [LARGE SCALE GENOMIC DNA]</scope>
    <source>
        <strain evidence="9 10">MON 2.2</strain>
    </source>
</reference>
<dbReference type="InterPro" id="IPR051311">
    <property type="entry name" value="DedA_domain"/>
</dbReference>
<keyword evidence="3" id="KW-1003">Cell membrane</keyword>
<evidence type="ECO:0000256" key="5">
    <source>
        <dbReference type="ARBA" id="ARBA00022989"/>
    </source>
</evidence>
<dbReference type="Proteomes" id="UP000198546">
    <property type="component" value="Chromosome i"/>
</dbReference>
<keyword evidence="5 7" id="KW-1133">Transmembrane helix</keyword>
<evidence type="ECO:0000313" key="9">
    <source>
        <dbReference type="EMBL" id="SDD14792.1"/>
    </source>
</evidence>
<feature type="domain" description="VTT" evidence="8">
    <location>
        <begin position="15"/>
        <end position="116"/>
    </location>
</feature>
<keyword evidence="10" id="KW-1185">Reference proteome</keyword>
<dbReference type="EMBL" id="LT629688">
    <property type="protein sequence ID" value="SDD14792.1"/>
    <property type="molecule type" value="Genomic_DNA"/>
</dbReference>
<feature type="transmembrane region" description="Helical" evidence="7">
    <location>
        <begin position="100"/>
        <end position="126"/>
    </location>
</feature>
<protein>
    <submittedName>
        <fullName evidence="9">Membrane protein DedA, SNARE-associated domain</fullName>
    </submittedName>
</protein>
<evidence type="ECO:0000259" key="8">
    <source>
        <dbReference type="Pfam" id="PF09335"/>
    </source>
</evidence>
<name>A0A1G6SD40_9ACTN</name>
<evidence type="ECO:0000256" key="2">
    <source>
        <dbReference type="ARBA" id="ARBA00010792"/>
    </source>
</evidence>
<evidence type="ECO:0000256" key="7">
    <source>
        <dbReference type="SAM" id="Phobius"/>
    </source>
</evidence>
<dbReference type="GO" id="GO:0005886">
    <property type="term" value="C:plasma membrane"/>
    <property type="evidence" value="ECO:0007669"/>
    <property type="project" value="UniProtKB-SubCell"/>
</dbReference>
<evidence type="ECO:0000256" key="3">
    <source>
        <dbReference type="ARBA" id="ARBA00022475"/>
    </source>
</evidence>
<dbReference type="InterPro" id="IPR032816">
    <property type="entry name" value="VTT_dom"/>
</dbReference>
<keyword evidence="4 7" id="KW-0812">Transmembrane</keyword>
<dbReference type="PANTHER" id="PTHR42709:SF6">
    <property type="entry name" value="UNDECAPRENYL PHOSPHATE TRANSPORTER A"/>
    <property type="match status" value="1"/>
</dbReference>
<evidence type="ECO:0000313" key="10">
    <source>
        <dbReference type="Proteomes" id="UP000198546"/>
    </source>
</evidence>
<accession>A0A1G6SD40</accession>
<gene>
    <name evidence="9" type="ORF">SAMN04489747_0293</name>
</gene>
<dbReference type="AlphaFoldDB" id="A0A1G6SD40"/>
<evidence type="ECO:0000256" key="4">
    <source>
        <dbReference type="ARBA" id="ARBA00022692"/>
    </source>
</evidence>
<proteinExistence type="inferred from homology"/>
<feature type="transmembrane region" description="Helical" evidence="7">
    <location>
        <begin position="12"/>
        <end position="33"/>
    </location>
</feature>
<evidence type="ECO:0000256" key="6">
    <source>
        <dbReference type="ARBA" id="ARBA00023136"/>
    </source>
</evidence>
<comment type="subcellular location">
    <subcellularLocation>
        <location evidence="1">Cell membrane</location>
        <topology evidence="1">Multi-pass membrane protein</topology>
    </subcellularLocation>
</comment>
<keyword evidence="6 7" id="KW-0472">Membrane</keyword>
<evidence type="ECO:0000256" key="1">
    <source>
        <dbReference type="ARBA" id="ARBA00004651"/>
    </source>
</evidence>
<organism evidence="9 10">
    <name type="scientific">Auraticoccus monumenti</name>
    <dbReference type="NCBI Taxonomy" id="675864"/>
    <lineage>
        <taxon>Bacteria</taxon>
        <taxon>Bacillati</taxon>
        <taxon>Actinomycetota</taxon>
        <taxon>Actinomycetes</taxon>
        <taxon>Propionibacteriales</taxon>
        <taxon>Propionibacteriaceae</taxon>
        <taxon>Auraticoccus</taxon>
    </lineage>
</organism>
<dbReference type="Pfam" id="PF09335">
    <property type="entry name" value="VTT_dom"/>
    <property type="match status" value="1"/>
</dbReference>
<feature type="transmembrane region" description="Helical" evidence="7">
    <location>
        <begin position="132"/>
        <end position="150"/>
    </location>
</feature>